<proteinExistence type="predicted"/>
<evidence type="ECO:0000313" key="1">
    <source>
        <dbReference type="EMBL" id="KAH3710960.1"/>
    </source>
</evidence>
<gene>
    <name evidence="1" type="ORF">DPMN_070458</name>
</gene>
<organism evidence="1 2">
    <name type="scientific">Dreissena polymorpha</name>
    <name type="common">Zebra mussel</name>
    <name type="synonym">Mytilus polymorpha</name>
    <dbReference type="NCBI Taxonomy" id="45954"/>
    <lineage>
        <taxon>Eukaryota</taxon>
        <taxon>Metazoa</taxon>
        <taxon>Spiralia</taxon>
        <taxon>Lophotrochozoa</taxon>
        <taxon>Mollusca</taxon>
        <taxon>Bivalvia</taxon>
        <taxon>Autobranchia</taxon>
        <taxon>Heteroconchia</taxon>
        <taxon>Euheterodonta</taxon>
        <taxon>Imparidentia</taxon>
        <taxon>Neoheterodontei</taxon>
        <taxon>Myida</taxon>
        <taxon>Dreissenoidea</taxon>
        <taxon>Dreissenidae</taxon>
        <taxon>Dreissena</taxon>
    </lineage>
</organism>
<sequence>MEYIPASCENWSYGTCGNRSAAETAHFRSLIMDYAFLYKNTQYCVVYPEYPPQYPYPDKTERMHRLGCDGATLAAYK</sequence>
<dbReference type="EMBL" id="JAIWYP010000014">
    <property type="protein sequence ID" value="KAH3710960.1"/>
    <property type="molecule type" value="Genomic_DNA"/>
</dbReference>
<dbReference type="AlphaFoldDB" id="A0A9D4BV46"/>
<reference evidence="1" key="1">
    <citation type="journal article" date="2019" name="bioRxiv">
        <title>The Genome of the Zebra Mussel, Dreissena polymorpha: A Resource for Invasive Species Research.</title>
        <authorList>
            <person name="McCartney M.A."/>
            <person name="Auch B."/>
            <person name="Kono T."/>
            <person name="Mallez S."/>
            <person name="Zhang Y."/>
            <person name="Obille A."/>
            <person name="Becker A."/>
            <person name="Abrahante J.E."/>
            <person name="Garbe J."/>
            <person name="Badalamenti J.P."/>
            <person name="Herman A."/>
            <person name="Mangelson H."/>
            <person name="Liachko I."/>
            <person name="Sullivan S."/>
            <person name="Sone E.D."/>
            <person name="Koren S."/>
            <person name="Silverstein K.A.T."/>
            <person name="Beckman K.B."/>
            <person name="Gohl D.M."/>
        </authorList>
    </citation>
    <scope>NUCLEOTIDE SEQUENCE</scope>
    <source>
        <strain evidence="1">Duluth1</strain>
        <tissue evidence="1">Whole animal</tissue>
    </source>
</reference>
<comment type="caution">
    <text evidence="1">The sequence shown here is derived from an EMBL/GenBank/DDBJ whole genome shotgun (WGS) entry which is preliminary data.</text>
</comment>
<reference evidence="1" key="2">
    <citation type="submission" date="2020-11" db="EMBL/GenBank/DDBJ databases">
        <authorList>
            <person name="McCartney M.A."/>
            <person name="Auch B."/>
            <person name="Kono T."/>
            <person name="Mallez S."/>
            <person name="Becker A."/>
            <person name="Gohl D.M."/>
            <person name="Silverstein K.A.T."/>
            <person name="Koren S."/>
            <person name="Bechman K.B."/>
            <person name="Herman A."/>
            <person name="Abrahante J.E."/>
            <person name="Garbe J."/>
        </authorList>
    </citation>
    <scope>NUCLEOTIDE SEQUENCE</scope>
    <source>
        <strain evidence="1">Duluth1</strain>
        <tissue evidence="1">Whole animal</tissue>
    </source>
</reference>
<dbReference type="Proteomes" id="UP000828390">
    <property type="component" value="Unassembled WGS sequence"/>
</dbReference>
<keyword evidence="2" id="KW-1185">Reference proteome</keyword>
<evidence type="ECO:0000313" key="2">
    <source>
        <dbReference type="Proteomes" id="UP000828390"/>
    </source>
</evidence>
<accession>A0A9D4BV46</accession>
<name>A0A9D4BV46_DREPO</name>
<protein>
    <submittedName>
        <fullName evidence="1">Uncharacterized protein</fullName>
    </submittedName>
</protein>